<reference evidence="1" key="2">
    <citation type="journal article" date="2024" name="Antonie Van Leeuwenhoek">
        <title>Roseihalotalea indica gen. nov., sp. nov., a halophilic Bacteroidetes from mesopelagic Southwest Indian Ocean with higher carbohydrate metabolic potential.</title>
        <authorList>
            <person name="Chen B."/>
            <person name="Zhang M."/>
            <person name="Lin D."/>
            <person name="Ye J."/>
            <person name="Tang K."/>
        </authorList>
    </citation>
    <scope>NUCLEOTIDE SEQUENCE</scope>
    <source>
        <strain evidence="1">TK19036</strain>
    </source>
</reference>
<dbReference type="InterPro" id="IPR038282">
    <property type="entry name" value="DUF2267_sf"/>
</dbReference>
<dbReference type="Pfam" id="PF10025">
    <property type="entry name" value="DUF2267"/>
    <property type="match status" value="1"/>
</dbReference>
<protein>
    <submittedName>
        <fullName evidence="1">DUF2267 domain-containing protein</fullName>
    </submittedName>
</protein>
<dbReference type="Gene3D" id="1.10.490.110">
    <property type="entry name" value="Uncharacterized conserved protein DUF2267"/>
    <property type="match status" value="1"/>
</dbReference>
<proteinExistence type="predicted"/>
<dbReference type="AlphaFoldDB" id="A0AA49JBH5"/>
<dbReference type="InterPro" id="IPR018727">
    <property type="entry name" value="DUF2267"/>
</dbReference>
<sequence>MKYPPSRQKHVIYLDEIILQVAKRLDQTDETEPVLKMVEAILWAIRRRLDFPKALQFLLFLPLQLQAIFVEGWEVSDFLPSPLGSFTDLADEIVRMNPSVFSSGELGTIKAQQAVRALFATMGDHISPVEAHQMAYLFPENLRDHLL</sequence>
<organism evidence="1">
    <name type="scientific">Roseihalotalea indica</name>
    <dbReference type="NCBI Taxonomy" id="2867963"/>
    <lineage>
        <taxon>Bacteria</taxon>
        <taxon>Pseudomonadati</taxon>
        <taxon>Bacteroidota</taxon>
        <taxon>Cytophagia</taxon>
        <taxon>Cytophagales</taxon>
        <taxon>Catalimonadaceae</taxon>
        <taxon>Roseihalotalea</taxon>
    </lineage>
</organism>
<accession>A0AA49JBH5</accession>
<dbReference type="EMBL" id="CP120682">
    <property type="protein sequence ID" value="WKN34613.1"/>
    <property type="molecule type" value="Genomic_DNA"/>
</dbReference>
<reference evidence="1" key="1">
    <citation type="journal article" date="2023" name="Comput. Struct. Biotechnol. J.">
        <title>Discovery of a novel marine Bacteroidetes with a rich repertoire of carbohydrate-active enzymes.</title>
        <authorList>
            <person name="Chen B."/>
            <person name="Liu G."/>
            <person name="Chen Q."/>
            <person name="Wang H."/>
            <person name="Liu L."/>
            <person name="Tang K."/>
        </authorList>
    </citation>
    <scope>NUCLEOTIDE SEQUENCE</scope>
    <source>
        <strain evidence="1">TK19036</strain>
    </source>
</reference>
<gene>
    <name evidence="1" type="ORF">K4G66_19765</name>
</gene>
<evidence type="ECO:0000313" key="1">
    <source>
        <dbReference type="EMBL" id="WKN34613.1"/>
    </source>
</evidence>
<name>A0AA49JBH5_9BACT</name>